<organism evidence="1 2">
    <name type="scientific">Shewanella aestuarii</name>
    <dbReference type="NCBI Taxonomy" id="1028752"/>
    <lineage>
        <taxon>Bacteria</taxon>
        <taxon>Pseudomonadati</taxon>
        <taxon>Pseudomonadota</taxon>
        <taxon>Gammaproteobacteria</taxon>
        <taxon>Alteromonadales</taxon>
        <taxon>Shewanellaceae</taxon>
        <taxon>Shewanella</taxon>
    </lineage>
</organism>
<evidence type="ECO:0008006" key="3">
    <source>
        <dbReference type="Google" id="ProtNLM"/>
    </source>
</evidence>
<dbReference type="RefSeq" id="WP_188840161.1">
    <property type="nucleotide sequence ID" value="NZ_BMOT01000002.1"/>
</dbReference>
<evidence type="ECO:0000313" key="1">
    <source>
        <dbReference type="EMBL" id="MCL1116584.1"/>
    </source>
</evidence>
<reference evidence="1 2" key="1">
    <citation type="submission" date="2022-01" db="EMBL/GenBank/DDBJ databases">
        <title>Whole genome-based taxonomy of the Shewanellaceae.</title>
        <authorList>
            <person name="Martin-Rodriguez A.J."/>
        </authorList>
    </citation>
    <scope>NUCLEOTIDE SEQUENCE [LARGE SCALE GENOMIC DNA]</scope>
    <source>
        <strain evidence="1 2">JCM 17801</strain>
    </source>
</reference>
<proteinExistence type="predicted"/>
<protein>
    <recommendedName>
        <fullName evidence="3">Porin family protein</fullName>
    </recommendedName>
</protein>
<gene>
    <name evidence="1" type="ORF">L2689_04900</name>
</gene>
<keyword evidence="2" id="KW-1185">Reference proteome</keyword>
<comment type="caution">
    <text evidence="1">The sequence shown here is derived from an EMBL/GenBank/DDBJ whole genome shotgun (WGS) entry which is preliminary data.</text>
</comment>
<name>A0ABT0KYY5_9GAMM</name>
<sequence>MQLNNQFLCLFISVISLNIEAFATEKNPEDPTKIVTKLGVGYNEQFTFSGSIGLDETRMINMSINDDGSDWRLGGSWLFDFGIVNFNVNRNEYDDGAHNNGYSIGTFIPLSYFGFTPGGWQIFPMAGYHYTNGEVVTTGSAPYHSDIILMPSTSHGAYIGAFGLKSLSDNWTLMAFGGGARGSSDYASHWYGTGISYKIGNNQSINTYGFISDSNYGENKKIGISYKYEFE</sequence>
<accession>A0ABT0KYY5</accession>
<evidence type="ECO:0000313" key="2">
    <source>
        <dbReference type="Proteomes" id="UP001203212"/>
    </source>
</evidence>
<dbReference type="Proteomes" id="UP001203212">
    <property type="component" value="Unassembled WGS sequence"/>
</dbReference>
<dbReference type="EMBL" id="JAKILK010000002">
    <property type="protein sequence ID" value="MCL1116584.1"/>
    <property type="molecule type" value="Genomic_DNA"/>
</dbReference>